<comment type="caution">
    <text evidence="1">The sequence shown here is derived from an EMBL/GenBank/DDBJ whole genome shotgun (WGS) entry which is preliminary data.</text>
</comment>
<evidence type="ECO:0000313" key="1">
    <source>
        <dbReference type="EMBL" id="GAA3527516.1"/>
    </source>
</evidence>
<organism evidence="1 2">
    <name type="scientific">Zobellella aerophila</name>
    <dbReference type="NCBI Taxonomy" id="870480"/>
    <lineage>
        <taxon>Bacteria</taxon>
        <taxon>Pseudomonadati</taxon>
        <taxon>Pseudomonadota</taxon>
        <taxon>Gammaproteobacteria</taxon>
        <taxon>Aeromonadales</taxon>
        <taxon>Aeromonadaceae</taxon>
        <taxon>Zobellella</taxon>
    </lineage>
</organism>
<dbReference type="Proteomes" id="UP001500795">
    <property type="component" value="Unassembled WGS sequence"/>
</dbReference>
<evidence type="ECO:0000313" key="2">
    <source>
        <dbReference type="Proteomes" id="UP001500795"/>
    </source>
</evidence>
<evidence type="ECO:0008006" key="3">
    <source>
        <dbReference type="Google" id="ProtNLM"/>
    </source>
</evidence>
<gene>
    <name evidence="1" type="ORF">GCM10022394_03330</name>
</gene>
<dbReference type="EMBL" id="BAABCX010000001">
    <property type="protein sequence ID" value="GAA3527516.1"/>
    <property type="molecule type" value="Genomic_DNA"/>
</dbReference>
<dbReference type="Pfam" id="PF20090">
    <property type="entry name" value="DUF6482"/>
    <property type="match status" value="1"/>
</dbReference>
<accession>A0ABP6V365</accession>
<name>A0ABP6V365_9GAMM</name>
<protein>
    <recommendedName>
        <fullName evidence="3">NADH-quinone reductase</fullName>
    </recommendedName>
</protein>
<keyword evidence="2" id="KW-1185">Reference proteome</keyword>
<dbReference type="InterPro" id="IPR045508">
    <property type="entry name" value="DUF6482"/>
</dbReference>
<proteinExistence type="predicted"/>
<sequence>MNLFIESIEGGTYLATMVEGQDKKLVRDKHNHPRAFHCLNEIKEHFSHETFDEVWLKQATPYDEMCGLDNNQEKLEMIVDWH</sequence>
<reference evidence="2" key="1">
    <citation type="journal article" date="2019" name="Int. J. Syst. Evol. Microbiol.">
        <title>The Global Catalogue of Microorganisms (GCM) 10K type strain sequencing project: providing services to taxonomists for standard genome sequencing and annotation.</title>
        <authorList>
            <consortium name="The Broad Institute Genomics Platform"/>
            <consortium name="The Broad Institute Genome Sequencing Center for Infectious Disease"/>
            <person name="Wu L."/>
            <person name="Ma J."/>
        </authorList>
    </citation>
    <scope>NUCLEOTIDE SEQUENCE [LARGE SCALE GENOMIC DNA]</scope>
    <source>
        <strain evidence="2">JCM 17110</strain>
    </source>
</reference>